<reference evidence="2 3" key="1">
    <citation type="submission" date="2016-10" db="EMBL/GenBank/DDBJ databases">
        <authorList>
            <person name="de Groot N.N."/>
        </authorList>
    </citation>
    <scope>NUCLEOTIDE SEQUENCE [LARGE SCALE GENOMIC DNA]</scope>
    <source>
        <strain evidence="2 3">DSM 23126</strain>
    </source>
</reference>
<accession>A0A1H2SB95</accession>
<dbReference type="GO" id="GO:0016646">
    <property type="term" value="F:oxidoreductase activity, acting on the CH-NH group of donors, NAD or NADP as acceptor"/>
    <property type="evidence" value="ECO:0007669"/>
    <property type="project" value="TreeGrafter"/>
</dbReference>
<dbReference type="PANTHER" id="PTHR43355">
    <property type="entry name" value="FLAVIN REDUCTASE (NADPH)"/>
    <property type="match status" value="1"/>
</dbReference>
<dbReference type="Gene3D" id="3.40.50.720">
    <property type="entry name" value="NAD(P)-binding Rossmann-like Domain"/>
    <property type="match status" value="1"/>
</dbReference>
<dbReference type="OrthoDB" id="9785372at2"/>
<feature type="domain" description="NAD(P)-binding" evidence="1">
    <location>
        <begin position="7"/>
        <end position="194"/>
    </location>
</feature>
<dbReference type="InterPro" id="IPR016040">
    <property type="entry name" value="NAD(P)-bd_dom"/>
</dbReference>
<dbReference type="InterPro" id="IPR036291">
    <property type="entry name" value="NAD(P)-bd_dom_sf"/>
</dbReference>
<evidence type="ECO:0000259" key="1">
    <source>
        <dbReference type="Pfam" id="PF13460"/>
    </source>
</evidence>
<dbReference type="RefSeq" id="WP_091612132.1">
    <property type="nucleotide sequence ID" value="NZ_FNNC01000001.1"/>
</dbReference>
<protein>
    <submittedName>
        <fullName evidence="2">Putative NADH-flavin reductase</fullName>
    </submittedName>
</protein>
<keyword evidence="3" id="KW-1185">Reference proteome</keyword>
<dbReference type="InterPro" id="IPR051606">
    <property type="entry name" value="Polyketide_Oxido-like"/>
</dbReference>
<dbReference type="AlphaFoldDB" id="A0A1H2SB95"/>
<proteinExistence type="predicted"/>
<dbReference type="PANTHER" id="PTHR43355:SF2">
    <property type="entry name" value="FLAVIN REDUCTASE (NADPH)"/>
    <property type="match status" value="1"/>
</dbReference>
<dbReference type="EMBL" id="FNNC01000001">
    <property type="protein sequence ID" value="SDW28882.1"/>
    <property type="molecule type" value="Genomic_DNA"/>
</dbReference>
<name>A0A1H2SB95_9BACI</name>
<dbReference type="STRING" id="1122204.SAMN05421781_1099"/>
<gene>
    <name evidence="2" type="ORF">SAMN05421781_1099</name>
</gene>
<organism evidence="2 3">
    <name type="scientific">Marinococcus luteus</name>
    <dbReference type="NCBI Taxonomy" id="1122204"/>
    <lineage>
        <taxon>Bacteria</taxon>
        <taxon>Bacillati</taxon>
        <taxon>Bacillota</taxon>
        <taxon>Bacilli</taxon>
        <taxon>Bacillales</taxon>
        <taxon>Bacillaceae</taxon>
        <taxon>Marinococcus</taxon>
    </lineage>
</organism>
<dbReference type="Pfam" id="PF13460">
    <property type="entry name" value="NAD_binding_10"/>
    <property type="match status" value="1"/>
</dbReference>
<dbReference type="Proteomes" id="UP000199488">
    <property type="component" value="Unassembled WGS sequence"/>
</dbReference>
<evidence type="ECO:0000313" key="3">
    <source>
        <dbReference type="Proteomes" id="UP000199488"/>
    </source>
</evidence>
<dbReference type="SUPFAM" id="SSF51735">
    <property type="entry name" value="NAD(P)-binding Rossmann-fold domains"/>
    <property type="match status" value="1"/>
</dbReference>
<evidence type="ECO:0000313" key="2">
    <source>
        <dbReference type="EMBL" id="SDW28882.1"/>
    </source>
</evidence>
<sequence>MKIALFGGTGRTGSQFASMADAAGHELKMLVRSPEKADSLPASAEKIHGDALDQAKMRKTLQGADAVVSALGTDKQNVLSSFTPLLLKEMNDLSITRLITVGTAGILQSRTEPHLYRFESSESKRRSTTAAEDHKAAYEYIKETSYCWTVVCPTFLPDGENTASWRYETDYLPENGTRISTGNTADFLMHVLENHSQFCKKRIGVCE</sequence>